<evidence type="ECO:0000256" key="1">
    <source>
        <dbReference type="ARBA" id="ARBA00001913"/>
    </source>
</evidence>
<dbReference type="PANTHER" id="PTHR19277:SF125">
    <property type="entry name" value="B6"/>
    <property type="match status" value="1"/>
</dbReference>
<evidence type="ECO:0000256" key="5">
    <source>
        <dbReference type="ARBA" id="ARBA00023157"/>
    </source>
</evidence>
<feature type="domain" description="EGF-like" evidence="8">
    <location>
        <begin position="1"/>
        <end position="39"/>
    </location>
</feature>
<comment type="caution">
    <text evidence="7">Lacks conserved residue(s) required for the propagation of feature annotation.</text>
</comment>
<dbReference type="Gene3D" id="2.60.120.200">
    <property type="match status" value="2"/>
</dbReference>
<evidence type="ECO:0000256" key="4">
    <source>
        <dbReference type="ARBA" id="ARBA00022837"/>
    </source>
</evidence>
<protein>
    <submittedName>
        <fullName evidence="10">Neuronal pentraxin-2</fullName>
    </submittedName>
</protein>
<dbReference type="PANTHER" id="PTHR19277">
    <property type="entry name" value="PENTRAXIN"/>
    <property type="match status" value="1"/>
</dbReference>
<evidence type="ECO:0000313" key="11">
    <source>
        <dbReference type="Proteomes" id="UP001249851"/>
    </source>
</evidence>
<dbReference type="PROSITE" id="PS00022">
    <property type="entry name" value="EGF_1"/>
    <property type="match status" value="1"/>
</dbReference>
<evidence type="ECO:0000259" key="8">
    <source>
        <dbReference type="PROSITE" id="PS50026"/>
    </source>
</evidence>
<dbReference type="InterPro" id="IPR006558">
    <property type="entry name" value="LamG-like"/>
</dbReference>
<keyword evidence="3" id="KW-0732">Signal</keyword>
<dbReference type="InterPro" id="IPR013320">
    <property type="entry name" value="ConA-like_dom_sf"/>
</dbReference>
<dbReference type="SUPFAM" id="SSF57196">
    <property type="entry name" value="EGF/Laminin"/>
    <property type="match status" value="1"/>
</dbReference>
<dbReference type="SMART" id="SM00159">
    <property type="entry name" value="PTX"/>
    <property type="match status" value="2"/>
</dbReference>
<dbReference type="Gene3D" id="2.10.25.10">
    <property type="entry name" value="Laminin"/>
    <property type="match status" value="1"/>
</dbReference>
<keyword evidence="11" id="KW-1185">Reference proteome</keyword>
<feature type="disulfide bond" evidence="7">
    <location>
        <begin position="29"/>
        <end position="38"/>
    </location>
</feature>
<evidence type="ECO:0000259" key="9">
    <source>
        <dbReference type="PROSITE" id="PS51828"/>
    </source>
</evidence>
<keyword evidence="4" id="KW-0106">Calcium</keyword>
<keyword evidence="6" id="KW-0325">Glycoprotein</keyword>
<comment type="caution">
    <text evidence="10">The sequence shown here is derived from an EMBL/GenBank/DDBJ whole genome shotgun (WGS) entry which is preliminary data.</text>
</comment>
<dbReference type="SMART" id="SM00560">
    <property type="entry name" value="LamGL"/>
    <property type="match status" value="1"/>
</dbReference>
<feature type="domain" description="Pentraxin (PTX)" evidence="9">
    <location>
        <begin position="40"/>
        <end position="243"/>
    </location>
</feature>
<dbReference type="InterPro" id="IPR001759">
    <property type="entry name" value="PTX_dom"/>
</dbReference>
<feature type="domain" description="Pentraxin (PTX)" evidence="9">
    <location>
        <begin position="250"/>
        <end position="450"/>
    </location>
</feature>
<keyword evidence="5 7" id="KW-1015">Disulfide bond</keyword>
<reference evidence="10" key="2">
    <citation type="journal article" date="2023" name="Science">
        <title>Genomic signatures of disease resistance in endangered staghorn corals.</title>
        <authorList>
            <person name="Vollmer S.V."/>
            <person name="Selwyn J.D."/>
            <person name="Despard B.A."/>
            <person name="Roesel C.L."/>
        </authorList>
    </citation>
    <scope>NUCLEOTIDE SEQUENCE</scope>
    <source>
        <strain evidence="10">K2</strain>
    </source>
</reference>
<sequence>SPCQSLFCQNGGTCQATFTSTGAQSFCLCKQRYQGDVCQHLRGFRFTNKSSGHHVRVNFKGTIDITALSVCLRLKISETNHGLSTPLSYVTDDSALVLQLYSNGSVRISIKDQSRDFSFVSLMDDAWHHLCVTWEDIYGNLTLYIDGLLVGQKDFPAGVNITSSGNFAIGQNQNATSKRFILDESYLGDIADVNIWSYVLSESVVAEQSRECFGQVGDLLSWTAFSTSRFQISVGTDGIPAMCKGFDASATFDIEIAKRSNKNYVLVQLSSFPALSAFTISLFVSFTDPGPKTYFNYYRPRSFNEIFIYERNNHFIVNLKQNVRQHVFVIPNDGMWHHVAVTWENMNGSYEIFVDGQSWATGNGLIAGNTIKSSGIVVVGNDKDGSGFESRDAFVGSISRLNVWDHVLPRDTIPLLSRRCGQEVGEILSWNGVKVGEFYGEVYVREPSSCQRYV</sequence>
<dbReference type="SUPFAM" id="SSF49899">
    <property type="entry name" value="Concanavalin A-like lectins/glucanases"/>
    <property type="match status" value="2"/>
</dbReference>
<organism evidence="10 11">
    <name type="scientific">Acropora cervicornis</name>
    <name type="common">Staghorn coral</name>
    <dbReference type="NCBI Taxonomy" id="6130"/>
    <lineage>
        <taxon>Eukaryota</taxon>
        <taxon>Metazoa</taxon>
        <taxon>Cnidaria</taxon>
        <taxon>Anthozoa</taxon>
        <taxon>Hexacorallia</taxon>
        <taxon>Scleractinia</taxon>
        <taxon>Astrocoeniina</taxon>
        <taxon>Acroporidae</taxon>
        <taxon>Acropora</taxon>
    </lineage>
</organism>
<keyword evidence="2" id="KW-0479">Metal-binding</keyword>
<gene>
    <name evidence="10" type="ORF">P5673_003944</name>
</gene>
<reference evidence="10" key="1">
    <citation type="journal article" date="2023" name="G3 (Bethesda)">
        <title>Whole genome assembly and annotation of the endangered Caribbean coral Acropora cervicornis.</title>
        <authorList>
            <person name="Selwyn J.D."/>
            <person name="Vollmer S.V."/>
        </authorList>
    </citation>
    <scope>NUCLEOTIDE SEQUENCE</scope>
    <source>
        <strain evidence="10">K2</strain>
    </source>
</reference>
<evidence type="ECO:0000256" key="2">
    <source>
        <dbReference type="ARBA" id="ARBA00022723"/>
    </source>
</evidence>
<evidence type="ECO:0000313" key="10">
    <source>
        <dbReference type="EMBL" id="KAK2571357.1"/>
    </source>
</evidence>
<evidence type="ECO:0000256" key="6">
    <source>
        <dbReference type="ARBA" id="ARBA00023180"/>
    </source>
</evidence>
<name>A0AAD9R1G0_ACRCE</name>
<keyword evidence="7" id="KW-0245">EGF-like domain</keyword>
<dbReference type="PROSITE" id="PS50026">
    <property type="entry name" value="EGF_3"/>
    <property type="match status" value="1"/>
</dbReference>
<accession>A0AAD9R1G0</accession>
<dbReference type="Proteomes" id="UP001249851">
    <property type="component" value="Unassembled WGS sequence"/>
</dbReference>
<proteinExistence type="predicted"/>
<dbReference type="GO" id="GO:0046872">
    <property type="term" value="F:metal ion binding"/>
    <property type="evidence" value="ECO:0007669"/>
    <property type="project" value="UniProtKB-KW"/>
</dbReference>
<feature type="non-terminal residue" evidence="10">
    <location>
        <position position="454"/>
    </location>
</feature>
<dbReference type="InterPro" id="IPR051360">
    <property type="entry name" value="Neuronal_Pentraxin_Related"/>
</dbReference>
<dbReference type="PRINTS" id="PR00895">
    <property type="entry name" value="PENTAXIN"/>
</dbReference>
<dbReference type="AlphaFoldDB" id="A0AAD9R1G0"/>
<evidence type="ECO:0000256" key="3">
    <source>
        <dbReference type="ARBA" id="ARBA00022729"/>
    </source>
</evidence>
<dbReference type="InterPro" id="IPR000742">
    <property type="entry name" value="EGF"/>
</dbReference>
<evidence type="ECO:0000256" key="7">
    <source>
        <dbReference type="PROSITE-ProRule" id="PRU00076"/>
    </source>
</evidence>
<dbReference type="EMBL" id="JARQWQ010000006">
    <property type="protein sequence ID" value="KAK2571357.1"/>
    <property type="molecule type" value="Genomic_DNA"/>
</dbReference>
<comment type="cofactor">
    <cofactor evidence="1">
        <name>Ca(2+)</name>
        <dbReference type="ChEBI" id="CHEBI:29108"/>
    </cofactor>
</comment>
<dbReference type="PROSITE" id="PS51828">
    <property type="entry name" value="PTX_2"/>
    <property type="match status" value="2"/>
</dbReference>
<dbReference type="Pfam" id="PF00354">
    <property type="entry name" value="Pentaxin"/>
    <property type="match status" value="2"/>
</dbReference>